<sequence length="1148" mass="128872">WDYLRDVIETKVRSIMIPKSERAKCNLKKAKKGKGKGKKAPDIEKLKRELRNTLTTGTRMPKGLLKQTVSAIQEHYQNPQLNTRHVQLALNPNRTDLLRRFQTEADMGFDGMWDSAMEDARDELDGSTGESLSTGGAEDDLRVCSTTLAHILRSELNEEDVKSVENLMSHKRDQLSDYTDEVNIIALKSTILIANGVLHDEARVFDLKTVLPVGFAARDPKMEKDPSLLEVRAGVITGPLQDRFVKKYGKEKPDDVCLLDQDNLSYLSSRLLGNKSKAYKNKFKKANIEPSSPSGHLGWDKILTAIESALELDKTTSAGNYSTKRKRGTSCDGENNEQSSYEIGTDMSTEDEYDDDDVVCATSEADYEDQESELYNTEIDRSTAAYDGQPGSSCMDVEYDRRTSDEESDGCDGSDDGDDEGEDNSTPVAKADTTTQPRIPKGLSQTCTEMVREVAKNVRNIWEGSLYVKLVDYTLRILLRLHLAPRREQAHHDRCRNAVTKKANDARAAGEVHSLCFKTWLSKKVDLFDQLDKALSVSDISRMNHEVPIILNLIVQHELQKPTKQARFPDLEPLDVRAAKSQSVDTKSDADEDVEDDDESADSIDEDFQDDVTFVDKLTMRIMGSVIPSDSTNPSRHPTGSLYNSKRKAKSRNPASIKWASELAHRGLTKQDAEEQAAIWSEKLAVLEPDVRVLKNRLSTLEHKRSAALGVHRSRDNNNNNNNTYKAVKDTRDQVDQCRRELNPKDSDLRLARRSKYYWNKLADTNPTKNPSPPEDVPITSRPTVERPATQDFVEATCIQKLASSVPGSKHVETFAGTDRGLKMMHLSVPQTRHELDTHINRYSALYNDWETVINHEDDALNSNNNENGQFDKTLADTPATPQQRRLNLERIKKPRSNTISAKLIQETSFGRSTAKKRERRLRKTTNQHIQHIHKELADNSLGNARSMDDVEKAQEYRRGVRDQLRSFETSKARIKEQHTQELRTNRVWALYSARERTCVQRHGQKLTLPPLQATKATETTEATTTVRVADGWCNGDCGIHHLPEMTNHGLSYENVACPKSRQRVIPVMPVGRDDNAAVAIAIAGYSNLTSRETLKTGERRTLPPFEPSLRPKIATPTQAPVNSTGTNFNSEGISTGASSRCPQGPGQ</sequence>
<name>A0ABQ7JS67_9FUNG</name>
<comment type="caution">
    <text evidence="2">The sequence shown here is derived from an EMBL/GenBank/DDBJ whole genome shotgun (WGS) entry which is preliminary data.</text>
</comment>
<accession>A0ABQ7JS67</accession>
<feature type="non-terminal residue" evidence="2">
    <location>
        <position position="1"/>
    </location>
</feature>
<dbReference type="EMBL" id="JAAAIM010000920">
    <property type="protein sequence ID" value="KAG0283324.1"/>
    <property type="molecule type" value="Genomic_DNA"/>
</dbReference>
<protein>
    <submittedName>
        <fullName evidence="2">Uncharacterized protein</fullName>
    </submittedName>
</protein>
<feature type="compositionally biased region" description="Polar residues" evidence="1">
    <location>
        <begin position="628"/>
        <end position="644"/>
    </location>
</feature>
<feature type="region of interest" description="Disordered" evidence="1">
    <location>
        <begin position="1095"/>
        <end position="1148"/>
    </location>
</feature>
<feature type="compositionally biased region" description="Polar residues" evidence="1">
    <location>
        <begin position="1116"/>
        <end position="1142"/>
    </location>
</feature>
<feature type="region of interest" description="Disordered" evidence="1">
    <location>
        <begin position="319"/>
        <end position="353"/>
    </location>
</feature>
<feature type="region of interest" description="Disordered" evidence="1">
    <location>
        <begin position="365"/>
        <end position="442"/>
    </location>
</feature>
<evidence type="ECO:0000313" key="2">
    <source>
        <dbReference type="EMBL" id="KAG0283324.1"/>
    </source>
</evidence>
<gene>
    <name evidence="2" type="ORF">BGZ96_012318</name>
</gene>
<evidence type="ECO:0000256" key="1">
    <source>
        <dbReference type="SAM" id="MobiDB-lite"/>
    </source>
</evidence>
<feature type="region of interest" description="Disordered" evidence="1">
    <location>
        <begin position="565"/>
        <end position="606"/>
    </location>
</feature>
<feature type="compositionally biased region" description="Polar residues" evidence="1">
    <location>
        <begin position="332"/>
        <end position="342"/>
    </location>
</feature>
<feature type="compositionally biased region" description="Polar residues" evidence="1">
    <location>
        <begin position="432"/>
        <end position="442"/>
    </location>
</feature>
<reference evidence="2 3" key="1">
    <citation type="journal article" date="2020" name="Fungal Divers.">
        <title>Resolving the Mortierellaceae phylogeny through synthesis of multi-gene phylogenetics and phylogenomics.</title>
        <authorList>
            <person name="Vandepol N."/>
            <person name="Liber J."/>
            <person name="Desiro A."/>
            <person name="Na H."/>
            <person name="Kennedy M."/>
            <person name="Barry K."/>
            <person name="Grigoriev I.V."/>
            <person name="Miller A.N."/>
            <person name="O'Donnell K."/>
            <person name="Stajich J.E."/>
            <person name="Bonito G."/>
        </authorList>
    </citation>
    <scope>NUCLEOTIDE SEQUENCE [LARGE SCALE GENOMIC DNA]</scope>
    <source>
        <strain evidence="2 3">AD045</strain>
    </source>
</reference>
<proteinExistence type="predicted"/>
<feature type="region of interest" description="Disordered" evidence="1">
    <location>
        <begin position="626"/>
        <end position="655"/>
    </location>
</feature>
<feature type="compositionally biased region" description="Acidic residues" evidence="1">
    <location>
        <begin position="590"/>
        <end position="606"/>
    </location>
</feature>
<feature type="compositionally biased region" description="Acidic residues" evidence="1">
    <location>
        <begin position="406"/>
        <end position="423"/>
    </location>
</feature>
<organism evidence="2 3">
    <name type="scientific">Linnemannia gamsii</name>
    <dbReference type="NCBI Taxonomy" id="64522"/>
    <lineage>
        <taxon>Eukaryota</taxon>
        <taxon>Fungi</taxon>
        <taxon>Fungi incertae sedis</taxon>
        <taxon>Mucoromycota</taxon>
        <taxon>Mortierellomycotina</taxon>
        <taxon>Mortierellomycetes</taxon>
        <taxon>Mortierellales</taxon>
        <taxon>Mortierellaceae</taxon>
        <taxon>Linnemannia</taxon>
    </lineage>
</organism>
<evidence type="ECO:0000313" key="3">
    <source>
        <dbReference type="Proteomes" id="UP001194696"/>
    </source>
</evidence>
<keyword evidence="3" id="KW-1185">Reference proteome</keyword>
<dbReference type="Proteomes" id="UP001194696">
    <property type="component" value="Unassembled WGS sequence"/>
</dbReference>
<feature type="compositionally biased region" description="Basic and acidic residues" evidence="1">
    <location>
        <begin position="567"/>
        <end position="578"/>
    </location>
</feature>